<dbReference type="PROSITE" id="PS00022">
    <property type="entry name" value="EGF_1"/>
    <property type="match status" value="1"/>
</dbReference>
<dbReference type="SUPFAM" id="SSF57196">
    <property type="entry name" value="EGF/Laminin"/>
    <property type="match status" value="2"/>
</dbReference>
<dbReference type="InterPro" id="IPR018097">
    <property type="entry name" value="EGF_Ca-bd_CS"/>
</dbReference>
<feature type="domain" description="EGF-like" evidence="8">
    <location>
        <begin position="274"/>
        <end position="313"/>
    </location>
</feature>
<keyword evidence="4 5" id="KW-1015">Disulfide bond</keyword>
<dbReference type="InterPro" id="IPR000742">
    <property type="entry name" value="EGF"/>
</dbReference>
<proteinExistence type="predicted"/>
<keyword evidence="3" id="KW-0677">Repeat</keyword>
<dbReference type="InterPro" id="IPR049883">
    <property type="entry name" value="NOTCH1_EGF-like"/>
</dbReference>
<dbReference type="GO" id="GO:0005509">
    <property type="term" value="F:calcium ion binding"/>
    <property type="evidence" value="ECO:0007669"/>
    <property type="project" value="InterPro"/>
</dbReference>
<dbReference type="AlphaFoldDB" id="A0A8W7PWC9"/>
<keyword evidence="1 5" id="KW-0245">EGF-like domain</keyword>
<protein>
    <recommendedName>
        <fullName evidence="8">EGF-like domain-containing protein</fullName>
    </recommendedName>
</protein>
<evidence type="ECO:0000256" key="6">
    <source>
        <dbReference type="SAM" id="MobiDB-lite"/>
    </source>
</evidence>
<reference evidence="9" key="1">
    <citation type="submission" date="2022-08" db="UniProtKB">
        <authorList>
            <consortium name="EnsemblMetazoa"/>
        </authorList>
    </citation>
    <scope>IDENTIFICATION</scope>
</reference>
<dbReference type="CDD" id="cd00054">
    <property type="entry name" value="EGF_CA"/>
    <property type="match status" value="2"/>
</dbReference>
<feature type="compositionally biased region" description="Low complexity" evidence="6">
    <location>
        <begin position="129"/>
        <end position="144"/>
    </location>
</feature>
<dbReference type="PANTHER" id="PTHR24050">
    <property type="entry name" value="PA14 DOMAIN-CONTAINING PROTEIN"/>
    <property type="match status" value="1"/>
</dbReference>
<evidence type="ECO:0000256" key="4">
    <source>
        <dbReference type="ARBA" id="ARBA00023157"/>
    </source>
</evidence>
<dbReference type="Pfam" id="PF07645">
    <property type="entry name" value="EGF_CA"/>
    <property type="match status" value="1"/>
</dbReference>
<evidence type="ECO:0000256" key="3">
    <source>
        <dbReference type="ARBA" id="ARBA00022737"/>
    </source>
</evidence>
<feature type="compositionally biased region" description="Basic residues" evidence="6">
    <location>
        <begin position="39"/>
        <end position="56"/>
    </location>
</feature>
<feature type="disulfide bond" evidence="5">
    <location>
        <begin position="244"/>
        <end position="254"/>
    </location>
</feature>
<evidence type="ECO:0000256" key="1">
    <source>
        <dbReference type="ARBA" id="ARBA00022536"/>
    </source>
</evidence>
<dbReference type="VEuPathDB" id="VectorBase:ACON2_043163"/>
<organism evidence="9">
    <name type="scientific">Anopheles coluzzii</name>
    <name type="common">African malaria mosquito</name>
    <dbReference type="NCBI Taxonomy" id="1518534"/>
    <lineage>
        <taxon>Eukaryota</taxon>
        <taxon>Metazoa</taxon>
        <taxon>Ecdysozoa</taxon>
        <taxon>Arthropoda</taxon>
        <taxon>Hexapoda</taxon>
        <taxon>Insecta</taxon>
        <taxon>Pterygota</taxon>
        <taxon>Neoptera</taxon>
        <taxon>Endopterygota</taxon>
        <taxon>Diptera</taxon>
        <taxon>Nematocera</taxon>
        <taxon>Culicoidea</taxon>
        <taxon>Culicidae</taxon>
        <taxon>Anophelinae</taxon>
        <taxon>Anopheles</taxon>
    </lineage>
</organism>
<feature type="compositionally biased region" description="Low complexity" evidence="6">
    <location>
        <begin position="95"/>
        <end position="110"/>
    </location>
</feature>
<dbReference type="InterPro" id="IPR001881">
    <property type="entry name" value="EGF-like_Ca-bd_dom"/>
</dbReference>
<dbReference type="SMART" id="SM00179">
    <property type="entry name" value="EGF_CA"/>
    <property type="match status" value="2"/>
</dbReference>
<evidence type="ECO:0000259" key="8">
    <source>
        <dbReference type="PROSITE" id="PS50026"/>
    </source>
</evidence>
<dbReference type="EnsemblMetazoa" id="ACOM038828-RA">
    <property type="protein sequence ID" value="ACOM038828-PA.1"/>
    <property type="gene ID" value="ACOM038828"/>
</dbReference>
<feature type="disulfide bond" evidence="5">
    <location>
        <begin position="262"/>
        <end position="271"/>
    </location>
</feature>
<name>A0A8W7PWC9_ANOCL</name>
<comment type="caution">
    <text evidence="5">Lacks conserved residue(s) required for the propagation of feature annotation.</text>
</comment>
<evidence type="ECO:0000256" key="7">
    <source>
        <dbReference type="SAM" id="SignalP"/>
    </source>
</evidence>
<dbReference type="PROSITE" id="PS00010">
    <property type="entry name" value="ASX_HYDROXYL"/>
    <property type="match status" value="1"/>
</dbReference>
<keyword evidence="2 7" id="KW-0732">Signal</keyword>
<dbReference type="Gene3D" id="2.10.25.10">
    <property type="entry name" value="Laminin"/>
    <property type="match status" value="2"/>
</dbReference>
<feature type="signal peptide" evidence="7">
    <location>
        <begin position="1"/>
        <end position="28"/>
    </location>
</feature>
<accession>A0A8W7PWC9</accession>
<dbReference type="PANTHER" id="PTHR24050:SF19">
    <property type="entry name" value="NEPHRONECTIN"/>
    <property type="match status" value="1"/>
</dbReference>
<feature type="compositionally biased region" description="Basic residues" evidence="6">
    <location>
        <begin position="111"/>
        <end position="128"/>
    </location>
</feature>
<sequence length="559" mass="62314">MGRKLAHHLVLVGTLLLLAVESFSRAQAAANDYPAQQHQHLRNQQHHQHQHHHRHRTAEPSRSRNQTSLNYALISGPGSVGNGGSDYRPPYQYPGTTGQQHWGNHHGNQPQHHHRETPPQHRRHHRSQAHPAHSQPSSPPGAAGWRRTSGNGGVPAARPVTRMLTRSGTVGSARHNNSTSGKNVCTVHVYRKSVIKTYQGAPCRDPANCYGLRTYSAPVATREVCCRGWETTTTVADGCFKPICQTPCRNGGRCTAPDRCTCPAGFTGKYCELDVNECKEHKPCDQTCYNTEGSYYCTCRDGFMLQSDRQTCKKIGKLGHRGTPGAMEEKYATLNETNDLATEARDMENDLDVDYDSLDIRLRKLEQLMASRDDRQELTKKVQYTMDAVSVLKSQVARLYSSAFCSFFITNGLFRLNECMNSSLFVSKFGSATHTTPDVAPYISMLPSAVTYFFIVSCDRGHLISTTCWGQIPSGTLKMIGNDAFIVMRGLSYVRLVYFSSRWRMANFLRCSCVSISLLQPSIFSCSSVGDAFGCVHSNTFAPVMRPYRSSWNQGFERG</sequence>
<feature type="disulfide bond" evidence="5">
    <location>
        <begin position="278"/>
        <end position="288"/>
    </location>
</feature>
<feature type="domain" description="EGF-like" evidence="8">
    <location>
        <begin position="240"/>
        <end position="272"/>
    </location>
</feature>
<feature type="chain" id="PRO_5036487990" description="EGF-like domain-containing protein" evidence="7">
    <location>
        <begin position="29"/>
        <end position="559"/>
    </location>
</feature>
<dbReference type="PROSITE" id="PS01186">
    <property type="entry name" value="EGF_2"/>
    <property type="match status" value="2"/>
</dbReference>
<dbReference type="Proteomes" id="UP000075882">
    <property type="component" value="Unassembled WGS sequence"/>
</dbReference>
<evidence type="ECO:0000256" key="5">
    <source>
        <dbReference type="PROSITE-ProRule" id="PRU00076"/>
    </source>
</evidence>
<dbReference type="SMART" id="SM00181">
    <property type="entry name" value="EGF"/>
    <property type="match status" value="2"/>
</dbReference>
<feature type="region of interest" description="Disordered" evidence="6">
    <location>
        <begin position="30"/>
        <end position="161"/>
    </location>
</feature>
<dbReference type="FunFam" id="2.10.25.10:FF:000010">
    <property type="entry name" value="Pro-epidermal growth factor"/>
    <property type="match status" value="1"/>
</dbReference>
<evidence type="ECO:0000256" key="2">
    <source>
        <dbReference type="ARBA" id="ARBA00022729"/>
    </source>
</evidence>
<dbReference type="PROSITE" id="PS01187">
    <property type="entry name" value="EGF_CA"/>
    <property type="match status" value="1"/>
</dbReference>
<dbReference type="InterPro" id="IPR052235">
    <property type="entry name" value="Nephronectin_domain"/>
</dbReference>
<dbReference type="InterPro" id="IPR000152">
    <property type="entry name" value="EGF-type_Asp/Asn_hydroxyl_site"/>
</dbReference>
<evidence type="ECO:0000313" key="9">
    <source>
        <dbReference type="EnsemblMetazoa" id="ACOM038828-PA.1"/>
    </source>
</evidence>
<dbReference type="PROSITE" id="PS50026">
    <property type="entry name" value="EGF_3"/>
    <property type="match status" value="2"/>
</dbReference>